<dbReference type="InterPro" id="IPR014710">
    <property type="entry name" value="RmlC-like_jellyroll"/>
</dbReference>
<proteinExistence type="predicted"/>
<name>I0I142_CALAS</name>
<sequence>MDIPEGTLRQVEWGGMTVELGAFRQTVDATPLFKGLPDDRCQCPHWGYVLKGRLRYQYADHEEIYSAGEVYYVPPGHTPILEAGAEYIEFSPTDKLMQTMQVVERNMQAMEQK</sequence>
<dbReference type="HOGENOM" id="CLU_150462_0_0_0"/>
<reference evidence="2 3" key="1">
    <citation type="submission" date="2012-02" db="EMBL/GenBank/DDBJ databases">
        <title>Complete genome sequence of Caldilinea aerophila DSM 14535 (= NBRC 102666).</title>
        <authorList>
            <person name="Oguchi A."/>
            <person name="Hosoyama A."/>
            <person name="Sekine M."/>
            <person name="Fukai R."/>
            <person name="Kato Y."/>
            <person name="Nakamura S."/>
            <person name="Hanada S."/>
            <person name="Yamazaki S."/>
            <person name="Fujita N."/>
        </authorList>
    </citation>
    <scope>NUCLEOTIDE SEQUENCE [LARGE SCALE GENOMIC DNA]</scope>
    <source>
        <strain evidence="3">DSM 14535 / JCM 11387 / NBRC 104270 / STL-6-O1</strain>
    </source>
</reference>
<dbReference type="AlphaFoldDB" id="I0I142"/>
<dbReference type="InterPro" id="IPR011051">
    <property type="entry name" value="RmlC_Cupin_sf"/>
</dbReference>
<dbReference type="eggNOG" id="ENOG5032ZI9">
    <property type="taxonomic scope" value="Bacteria"/>
</dbReference>
<dbReference type="Proteomes" id="UP000007880">
    <property type="component" value="Chromosome"/>
</dbReference>
<dbReference type="OrthoDB" id="1119958at2"/>
<evidence type="ECO:0000259" key="1">
    <source>
        <dbReference type="Pfam" id="PF07883"/>
    </source>
</evidence>
<gene>
    <name evidence="2" type="ordered locus">CLDAP_09400</name>
</gene>
<dbReference type="KEGG" id="cap:CLDAP_09400"/>
<protein>
    <recommendedName>
        <fullName evidence="1">Cupin type-2 domain-containing protein</fullName>
    </recommendedName>
</protein>
<keyword evidence="3" id="KW-1185">Reference proteome</keyword>
<dbReference type="STRING" id="926550.CLDAP_09400"/>
<dbReference type="Gene3D" id="2.60.120.10">
    <property type="entry name" value="Jelly Rolls"/>
    <property type="match status" value="1"/>
</dbReference>
<feature type="domain" description="Cupin type-2" evidence="1">
    <location>
        <begin position="45"/>
        <end position="76"/>
    </location>
</feature>
<dbReference type="PATRIC" id="fig|926550.5.peg.991"/>
<dbReference type="SUPFAM" id="SSF51182">
    <property type="entry name" value="RmlC-like cupins"/>
    <property type="match status" value="1"/>
</dbReference>
<organism evidence="2 3">
    <name type="scientific">Caldilinea aerophila (strain DSM 14535 / JCM 11387 / NBRC 104270 / STL-6-O1)</name>
    <dbReference type="NCBI Taxonomy" id="926550"/>
    <lineage>
        <taxon>Bacteria</taxon>
        <taxon>Bacillati</taxon>
        <taxon>Chloroflexota</taxon>
        <taxon>Caldilineae</taxon>
        <taxon>Caldilineales</taxon>
        <taxon>Caldilineaceae</taxon>
        <taxon>Caldilinea</taxon>
    </lineage>
</organism>
<accession>I0I142</accession>
<evidence type="ECO:0000313" key="2">
    <source>
        <dbReference type="EMBL" id="BAL98979.1"/>
    </source>
</evidence>
<dbReference type="InterPro" id="IPR013096">
    <property type="entry name" value="Cupin_2"/>
</dbReference>
<dbReference type="EMBL" id="AP012337">
    <property type="protein sequence ID" value="BAL98979.1"/>
    <property type="molecule type" value="Genomic_DNA"/>
</dbReference>
<dbReference type="Pfam" id="PF07883">
    <property type="entry name" value="Cupin_2"/>
    <property type="match status" value="1"/>
</dbReference>
<evidence type="ECO:0000313" key="3">
    <source>
        <dbReference type="Proteomes" id="UP000007880"/>
    </source>
</evidence>